<dbReference type="CDD" id="cd00156">
    <property type="entry name" value="REC"/>
    <property type="match status" value="1"/>
</dbReference>
<sequence>MTDLATALTHLEQTQGKLEALSEAVHLLTGTLDLREVLQRLTELVRARLRADVVRIWLQEDVTGELHLQAQAGTTQQPGEYRMQLQPGEGLVGWILAHRAPLALPDHWDDPRARLINREWAKKEGLNSFLGVPLLLEDAPVGALVIFAREFRVFSPEEVALAELLAAPAAIAIRNARLYGEQVRCTAEAQGLIEIARAIGSTLELKPLLQQITQQAARTCEMDRCSIYLWEEERVVPVMSQYADGRMDRARWKAFKERGRMRCDEVPFFAETVQRREPVLIEHPASDPRVPPEMEIARSSALLLLPLIRQERVVGALLLDNLLPDRPVTPTQIALATTIASQVALAIDNARLYQEARTRARELEERNRQLQLIHEAARAITAEHELDRLLQRIVETAQQLLGARYGAIAVSQDGEIRQLFTVGMSSEMHERIGALPTGQGLTRYLLHQGQTLRVGDLTAHPAAAGFPPGHPPMQSLLGGPIRLRGKILGALYLTEKPGGFTADDETLMTTLCSDAAVAIDNAHLLAEEQQRRREADTLLEIAQATGSTLNPQALFQIIAREAARACRVDRCSIFLWDESEQWVIPVMSQFADGTTDPPMWESFKALGKMRMETVPFFQEVIRQREPVLIFDPAADPLIPPDWVAPFQLASVLAVPLIHGDRPIGALILDYLRESRPFTPDQIRLATTLASQVALAMENARLVKSLQQALDDLKAAQTQLVRMETLRAMGELASGMAHHMNNLLAVILTWTQLLLRKVQSPEIRRPLEIVERTALDGAEVVRRVRGFTRMQPISEAIQVDLNLLAREVVELTRPRWQDQAHLQGIQIEVSLALEPIPAVLGEPAPLREILMNLLLNAIDALPQGGKITLQTGYVDPWVYCSVADNGVGMPEEVQRRALEPFFTTKGPKSTGLGLSVNYGIIQRHGGELHLESTPGKGTTVTVRLPVAPTIRAAQADILLLSTSPVRILFIEDEPEVREALAELLATQGHTVIQAASGQEGLARLEKGEPIDLVLTDLGMPGMTGWEVARAVKTRWPYLPVGLITGWEEELEAPSEGRTEASLLKEIRILKKPITPENLFEAIAQLCSPARPN</sequence>
<evidence type="ECO:0000256" key="7">
    <source>
        <dbReference type="SAM" id="Coils"/>
    </source>
</evidence>
<evidence type="ECO:0000256" key="5">
    <source>
        <dbReference type="ARBA" id="ARBA00022777"/>
    </source>
</evidence>
<feature type="domain" description="Response regulatory" evidence="9">
    <location>
        <begin position="965"/>
        <end position="1085"/>
    </location>
</feature>
<keyword evidence="7" id="KW-0175">Coiled coil</keyword>
<dbReference type="SMART" id="SM00387">
    <property type="entry name" value="HATPase_c"/>
    <property type="match status" value="1"/>
</dbReference>
<dbReference type="PROSITE" id="PS50109">
    <property type="entry name" value="HIS_KIN"/>
    <property type="match status" value="1"/>
</dbReference>
<feature type="domain" description="Histidine kinase" evidence="8">
    <location>
        <begin position="734"/>
        <end position="947"/>
    </location>
</feature>
<dbReference type="InterPro" id="IPR036097">
    <property type="entry name" value="HisK_dim/P_sf"/>
</dbReference>
<dbReference type="SMART" id="SM00065">
    <property type="entry name" value="GAF"/>
    <property type="match status" value="4"/>
</dbReference>
<dbReference type="InterPro" id="IPR029016">
    <property type="entry name" value="GAF-like_dom_sf"/>
</dbReference>
<evidence type="ECO:0000256" key="1">
    <source>
        <dbReference type="ARBA" id="ARBA00000085"/>
    </source>
</evidence>
<dbReference type="SUPFAM" id="SSF47384">
    <property type="entry name" value="Homodimeric domain of signal transducing histidine kinase"/>
    <property type="match status" value="1"/>
</dbReference>
<dbReference type="Pfam" id="PF02518">
    <property type="entry name" value="HATPase_c"/>
    <property type="match status" value="1"/>
</dbReference>
<dbReference type="Pfam" id="PF13185">
    <property type="entry name" value="GAF_2"/>
    <property type="match status" value="1"/>
</dbReference>
<keyword evidence="3 6" id="KW-0597">Phosphoprotein</keyword>
<dbReference type="PANTHER" id="PTHR43547:SF2">
    <property type="entry name" value="HYBRID SIGNAL TRANSDUCTION HISTIDINE KINASE C"/>
    <property type="match status" value="1"/>
</dbReference>
<dbReference type="PROSITE" id="PS50110">
    <property type="entry name" value="RESPONSE_REGULATORY"/>
    <property type="match status" value="1"/>
</dbReference>
<protein>
    <recommendedName>
        <fullName evidence="2">histidine kinase</fullName>
        <ecNumber evidence="2">2.7.13.3</ecNumber>
    </recommendedName>
</protein>
<keyword evidence="4" id="KW-0808">Transferase</keyword>
<evidence type="ECO:0000256" key="4">
    <source>
        <dbReference type="ARBA" id="ARBA00022679"/>
    </source>
</evidence>
<gene>
    <name evidence="10" type="ORF">HYY20_07505</name>
</gene>
<dbReference type="InterPro" id="IPR003661">
    <property type="entry name" value="HisK_dim/P_dom"/>
</dbReference>
<evidence type="ECO:0000313" key="11">
    <source>
        <dbReference type="Proteomes" id="UP000769766"/>
    </source>
</evidence>
<dbReference type="EMBL" id="JACPRF010000226">
    <property type="protein sequence ID" value="MBI2876712.1"/>
    <property type="molecule type" value="Genomic_DNA"/>
</dbReference>
<organism evidence="10 11">
    <name type="scientific">Tectimicrobiota bacterium</name>
    <dbReference type="NCBI Taxonomy" id="2528274"/>
    <lineage>
        <taxon>Bacteria</taxon>
        <taxon>Pseudomonadati</taxon>
        <taxon>Nitrospinota/Tectimicrobiota group</taxon>
        <taxon>Candidatus Tectimicrobiota</taxon>
    </lineage>
</organism>
<evidence type="ECO:0000256" key="3">
    <source>
        <dbReference type="ARBA" id="ARBA00022553"/>
    </source>
</evidence>
<proteinExistence type="predicted"/>
<dbReference type="SMART" id="SM00388">
    <property type="entry name" value="HisKA"/>
    <property type="match status" value="1"/>
</dbReference>
<comment type="caution">
    <text evidence="10">The sequence shown here is derived from an EMBL/GenBank/DDBJ whole genome shotgun (WGS) entry which is preliminary data.</text>
</comment>
<dbReference type="Gene3D" id="3.40.50.2300">
    <property type="match status" value="1"/>
</dbReference>
<evidence type="ECO:0000259" key="9">
    <source>
        <dbReference type="PROSITE" id="PS50110"/>
    </source>
</evidence>
<evidence type="ECO:0000313" key="10">
    <source>
        <dbReference type="EMBL" id="MBI2876712.1"/>
    </source>
</evidence>
<accession>A0A932CQB7</accession>
<dbReference type="AlphaFoldDB" id="A0A932CQB7"/>
<feature type="coiled-coil region" evidence="7">
    <location>
        <begin position="698"/>
        <end position="725"/>
    </location>
</feature>
<dbReference type="Gene3D" id="3.30.565.10">
    <property type="entry name" value="Histidine kinase-like ATPase, C-terminal domain"/>
    <property type="match status" value="1"/>
</dbReference>
<keyword evidence="5" id="KW-0418">Kinase</keyword>
<dbReference type="InterPro" id="IPR036890">
    <property type="entry name" value="HATPase_C_sf"/>
</dbReference>
<feature type="coiled-coil region" evidence="7">
    <location>
        <begin position="353"/>
        <end position="399"/>
    </location>
</feature>
<dbReference type="InterPro" id="IPR005467">
    <property type="entry name" value="His_kinase_dom"/>
</dbReference>
<evidence type="ECO:0000256" key="6">
    <source>
        <dbReference type="PROSITE-ProRule" id="PRU00169"/>
    </source>
</evidence>
<evidence type="ECO:0000259" key="8">
    <source>
        <dbReference type="PROSITE" id="PS50109"/>
    </source>
</evidence>
<dbReference type="EC" id="2.7.13.3" evidence="2"/>
<dbReference type="InterPro" id="IPR003594">
    <property type="entry name" value="HATPase_dom"/>
</dbReference>
<dbReference type="Gene3D" id="3.30.450.40">
    <property type="match status" value="4"/>
</dbReference>
<dbReference type="Gene3D" id="1.10.287.130">
    <property type="match status" value="1"/>
</dbReference>
<dbReference type="SMART" id="SM00448">
    <property type="entry name" value="REC"/>
    <property type="match status" value="1"/>
</dbReference>
<dbReference type="SUPFAM" id="SSF55781">
    <property type="entry name" value="GAF domain-like"/>
    <property type="match status" value="4"/>
</dbReference>
<dbReference type="Pfam" id="PF00072">
    <property type="entry name" value="Response_reg"/>
    <property type="match status" value="1"/>
</dbReference>
<dbReference type="Pfam" id="PF01590">
    <property type="entry name" value="GAF"/>
    <property type="match status" value="3"/>
</dbReference>
<dbReference type="InterPro" id="IPR001789">
    <property type="entry name" value="Sig_transdc_resp-reg_receiver"/>
</dbReference>
<reference evidence="10" key="1">
    <citation type="submission" date="2020-07" db="EMBL/GenBank/DDBJ databases">
        <title>Huge and variable diversity of episymbiotic CPR bacteria and DPANN archaea in groundwater ecosystems.</title>
        <authorList>
            <person name="He C.Y."/>
            <person name="Keren R."/>
            <person name="Whittaker M."/>
            <person name="Farag I.F."/>
            <person name="Doudna J."/>
            <person name="Cate J.H.D."/>
            <person name="Banfield J.F."/>
        </authorList>
    </citation>
    <scope>NUCLEOTIDE SEQUENCE</scope>
    <source>
        <strain evidence="10">NC_groundwater_672_Ag_B-0.1um_62_36</strain>
    </source>
</reference>
<dbReference type="SUPFAM" id="SSF55874">
    <property type="entry name" value="ATPase domain of HSP90 chaperone/DNA topoisomerase II/histidine kinase"/>
    <property type="match status" value="1"/>
</dbReference>
<dbReference type="Proteomes" id="UP000769766">
    <property type="component" value="Unassembled WGS sequence"/>
</dbReference>
<dbReference type="GO" id="GO:0000155">
    <property type="term" value="F:phosphorelay sensor kinase activity"/>
    <property type="evidence" value="ECO:0007669"/>
    <property type="project" value="InterPro"/>
</dbReference>
<dbReference type="InterPro" id="IPR011006">
    <property type="entry name" value="CheY-like_superfamily"/>
</dbReference>
<dbReference type="PRINTS" id="PR00344">
    <property type="entry name" value="BCTRLSENSOR"/>
</dbReference>
<dbReference type="PANTHER" id="PTHR43547">
    <property type="entry name" value="TWO-COMPONENT HISTIDINE KINASE"/>
    <property type="match status" value="1"/>
</dbReference>
<dbReference type="InterPro" id="IPR003018">
    <property type="entry name" value="GAF"/>
</dbReference>
<dbReference type="InterPro" id="IPR004358">
    <property type="entry name" value="Sig_transdc_His_kin-like_C"/>
</dbReference>
<evidence type="ECO:0000256" key="2">
    <source>
        <dbReference type="ARBA" id="ARBA00012438"/>
    </source>
</evidence>
<feature type="modified residue" description="4-aspartylphosphate" evidence="6">
    <location>
        <position position="1015"/>
    </location>
</feature>
<dbReference type="CDD" id="cd00082">
    <property type="entry name" value="HisKA"/>
    <property type="match status" value="1"/>
</dbReference>
<dbReference type="SUPFAM" id="SSF52172">
    <property type="entry name" value="CheY-like"/>
    <property type="match status" value="1"/>
</dbReference>
<comment type="catalytic activity">
    <reaction evidence="1">
        <text>ATP + protein L-histidine = ADP + protein N-phospho-L-histidine.</text>
        <dbReference type="EC" id="2.7.13.3"/>
    </reaction>
</comment>
<name>A0A932CQB7_UNCTE</name>